<accession>A0ABX0SW40</accession>
<evidence type="ECO:0000256" key="1">
    <source>
        <dbReference type="ARBA" id="ARBA00007257"/>
    </source>
</evidence>
<dbReference type="PANTHER" id="PTHR36108:SF13">
    <property type="entry name" value="COLOSSIN-B-RELATED"/>
    <property type="match status" value="1"/>
</dbReference>
<dbReference type="InterPro" id="IPR013784">
    <property type="entry name" value="Carb-bd-like_fold"/>
</dbReference>
<evidence type="ECO:0000256" key="3">
    <source>
        <dbReference type="ARBA" id="ARBA00022729"/>
    </source>
</evidence>
<keyword evidence="5" id="KW-1185">Reference proteome</keyword>
<dbReference type="RefSeq" id="WP_167113372.1">
    <property type="nucleotide sequence ID" value="NZ_JAANOU010000001.1"/>
</dbReference>
<dbReference type="SUPFAM" id="SSF49464">
    <property type="entry name" value="Carboxypeptidase regulatory domain-like"/>
    <property type="match status" value="2"/>
</dbReference>
<dbReference type="PANTHER" id="PTHR36108">
    <property type="entry name" value="COLOSSIN-B-RELATED"/>
    <property type="match status" value="1"/>
</dbReference>
<organism evidence="4 5">
    <name type="scientific">Amycolatopsis viridis</name>
    <dbReference type="NCBI Taxonomy" id="185678"/>
    <lineage>
        <taxon>Bacteria</taxon>
        <taxon>Bacillati</taxon>
        <taxon>Actinomycetota</taxon>
        <taxon>Actinomycetes</taxon>
        <taxon>Pseudonocardiales</taxon>
        <taxon>Pseudonocardiaceae</taxon>
        <taxon>Amycolatopsis</taxon>
    </lineage>
</organism>
<dbReference type="EMBL" id="JAANOU010000001">
    <property type="protein sequence ID" value="NIH79889.1"/>
    <property type="molecule type" value="Genomic_DNA"/>
</dbReference>
<evidence type="ECO:0000313" key="5">
    <source>
        <dbReference type="Proteomes" id="UP000754495"/>
    </source>
</evidence>
<proteinExistence type="inferred from homology"/>
<dbReference type="Proteomes" id="UP000754495">
    <property type="component" value="Unassembled WGS sequence"/>
</dbReference>
<gene>
    <name evidence="4" type="ORF">FHX46_002419</name>
</gene>
<reference evidence="4 5" key="1">
    <citation type="submission" date="2020-03" db="EMBL/GenBank/DDBJ databases">
        <title>Sequencing the genomes of 1000 actinobacteria strains.</title>
        <authorList>
            <person name="Klenk H.-P."/>
        </authorList>
    </citation>
    <scope>NUCLEOTIDE SEQUENCE [LARGE SCALE GENOMIC DNA]</scope>
    <source>
        <strain evidence="4 5">DSM 45668</strain>
    </source>
</reference>
<dbReference type="InterPro" id="IPR008969">
    <property type="entry name" value="CarboxyPept-like_regulatory"/>
</dbReference>
<comment type="similarity">
    <text evidence="1">Belongs to the serine-aspartate repeat-containing protein (SDr) family.</text>
</comment>
<comment type="caution">
    <text evidence="4">The sequence shown here is derived from an EMBL/GenBank/DDBJ whole genome shotgun (WGS) entry which is preliminary data.</text>
</comment>
<keyword evidence="3" id="KW-0732">Signal</keyword>
<protein>
    <submittedName>
        <fullName evidence="4">Uncharacterized protein YfaS (Alpha-2-macroglobulin family)</fullName>
    </submittedName>
</protein>
<sequence>MTGTPIPPRGRGAEVAGWVRSAGGDPVTGAAVTLVDSGGQQIARGTTGGDGGYRLPVPGRGRYVVIAAAPAYRPAAATVAVGDSPAGVDLVLEGATGLGGVVRSASTGVPVMGATVLLADFRGEVVGSSLSGQGGDYSFGALPAGVYTLAVNAPAYRPAAVAVTVSDATVRQDVELSDAATVQGTVTVRDLPQPWPRITVSLLDDAGTVVRRAHADDDGRYAFHDLEPGTYTVVAASHAPVRQAVRVGPGSTHNDVRLG</sequence>
<dbReference type="Gene3D" id="2.60.40.1120">
    <property type="entry name" value="Carboxypeptidase-like, regulatory domain"/>
    <property type="match status" value="3"/>
</dbReference>
<dbReference type="Pfam" id="PF13620">
    <property type="entry name" value="CarboxypepD_reg"/>
    <property type="match status" value="3"/>
</dbReference>
<evidence type="ECO:0000313" key="4">
    <source>
        <dbReference type="EMBL" id="NIH79889.1"/>
    </source>
</evidence>
<evidence type="ECO:0000256" key="2">
    <source>
        <dbReference type="ARBA" id="ARBA00022525"/>
    </source>
</evidence>
<name>A0ABX0SW40_9PSEU</name>
<keyword evidence="2" id="KW-0964">Secreted</keyword>
<dbReference type="SUPFAM" id="SSF49452">
    <property type="entry name" value="Starch-binding domain-like"/>
    <property type="match status" value="1"/>
</dbReference>